<protein>
    <submittedName>
        <fullName evidence="1">Uncharacterized protein</fullName>
    </submittedName>
</protein>
<reference evidence="1" key="1">
    <citation type="submission" date="2021-08" db="EMBL/GenBank/DDBJ databases">
        <title>The first chromosome-level gecko genome reveals the dynamic sex chromosomes of Neotropical dwarf geckos (Sphaerodactylidae: Sphaerodactylus).</title>
        <authorList>
            <person name="Pinto B.J."/>
            <person name="Keating S.E."/>
            <person name="Gamble T."/>
        </authorList>
    </citation>
    <scope>NUCLEOTIDE SEQUENCE</scope>
    <source>
        <strain evidence="1">TG3544</strain>
    </source>
</reference>
<dbReference type="EMBL" id="CM037628">
    <property type="protein sequence ID" value="KAH7997207.1"/>
    <property type="molecule type" value="Genomic_DNA"/>
</dbReference>
<gene>
    <name evidence="1" type="ORF">K3G42_014017</name>
</gene>
<sequence>MFFLWTLAVVILAALKGVAAQQVNQTEGPVAVHQGNSIFLKCSYESFFSVYLFWYVQHPGQAPELFLRDLGKDGSDQGNRRGFAADHNKNLKTFHMKKPTSRLSDSAVYFCAAGDTVRLARTEAARKHAQSKMKKVGYRRT</sequence>
<organism evidence="1 2">
    <name type="scientific">Sphaerodactylus townsendi</name>
    <dbReference type="NCBI Taxonomy" id="933632"/>
    <lineage>
        <taxon>Eukaryota</taxon>
        <taxon>Metazoa</taxon>
        <taxon>Chordata</taxon>
        <taxon>Craniata</taxon>
        <taxon>Vertebrata</taxon>
        <taxon>Euteleostomi</taxon>
        <taxon>Lepidosauria</taxon>
        <taxon>Squamata</taxon>
        <taxon>Bifurcata</taxon>
        <taxon>Gekkota</taxon>
        <taxon>Sphaerodactylidae</taxon>
        <taxon>Sphaerodactylus</taxon>
    </lineage>
</organism>
<keyword evidence="2" id="KW-1185">Reference proteome</keyword>
<name>A0ACB8EWF3_9SAUR</name>
<evidence type="ECO:0000313" key="1">
    <source>
        <dbReference type="EMBL" id="KAH7997207.1"/>
    </source>
</evidence>
<accession>A0ACB8EWF3</accession>
<dbReference type="Proteomes" id="UP000827872">
    <property type="component" value="Linkage Group LG15"/>
</dbReference>
<proteinExistence type="predicted"/>
<evidence type="ECO:0000313" key="2">
    <source>
        <dbReference type="Proteomes" id="UP000827872"/>
    </source>
</evidence>
<comment type="caution">
    <text evidence="1">The sequence shown here is derived from an EMBL/GenBank/DDBJ whole genome shotgun (WGS) entry which is preliminary data.</text>
</comment>